<dbReference type="GO" id="GO:0005737">
    <property type="term" value="C:cytoplasm"/>
    <property type="evidence" value="ECO:0007669"/>
    <property type="project" value="TreeGrafter"/>
</dbReference>
<dbReference type="RefSeq" id="WP_141167334.1">
    <property type="nucleotide sequence ID" value="NZ_VHLH01000022.1"/>
</dbReference>
<keyword evidence="3" id="KW-0808">Transferase</keyword>
<dbReference type="PANTHER" id="PTHR12192">
    <property type="entry name" value="CATION TRANSPORT PROTEIN CHAC-RELATED"/>
    <property type="match status" value="1"/>
</dbReference>
<evidence type="ECO:0000256" key="2">
    <source>
        <dbReference type="ARBA" id="ARBA00023239"/>
    </source>
</evidence>
<comment type="caution">
    <text evidence="3">The sequence shown here is derived from an EMBL/GenBank/DDBJ whole genome shotgun (WGS) entry which is preliminary data.</text>
</comment>
<gene>
    <name evidence="3" type="ORF">FJU11_12165</name>
</gene>
<dbReference type="InterPro" id="IPR036568">
    <property type="entry name" value="GGCT-like_sf"/>
</dbReference>
<dbReference type="EC" id="4.3.2.7" evidence="1"/>
<accession>A0A506U0K3</accession>
<keyword evidence="4" id="KW-1185">Reference proteome</keyword>
<protein>
    <recommendedName>
        <fullName evidence="1">glutathione-specific gamma-glutamylcyclotransferase</fullName>
        <ecNumber evidence="1">4.3.2.7</ecNumber>
    </recommendedName>
</protein>
<evidence type="ECO:0000256" key="1">
    <source>
        <dbReference type="ARBA" id="ARBA00012344"/>
    </source>
</evidence>
<dbReference type="CDD" id="cd06661">
    <property type="entry name" value="GGCT_like"/>
    <property type="match status" value="1"/>
</dbReference>
<dbReference type="GO" id="GO:0016740">
    <property type="term" value="F:transferase activity"/>
    <property type="evidence" value="ECO:0007669"/>
    <property type="project" value="UniProtKB-KW"/>
</dbReference>
<name>A0A506U0K3_9HYPH</name>
<reference evidence="3 4" key="1">
    <citation type="submission" date="2019-06" db="EMBL/GenBank/DDBJ databases">
        <authorList>
            <person name="Li M."/>
        </authorList>
    </citation>
    <scope>NUCLEOTIDE SEQUENCE [LARGE SCALE GENOMIC DNA]</scope>
    <source>
        <strain evidence="3 4">BGMRC6574</strain>
    </source>
</reference>
<dbReference type="GO" id="GO:0061928">
    <property type="term" value="F:glutathione specific gamma-glutamylcyclotransferase activity"/>
    <property type="evidence" value="ECO:0007669"/>
    <property type="project" value="UniProtKB-EC"/>
</dbReference>
<evidence type="ECO:0000313" key="4">
    <source>
        <dbReference type="Proteomes" id="UP000320314"/>
    </source>
</evidence>
<organism evidence="3 4">
    <name type="scientific">Pararhizobium mangrovi</name>
    <dbReference type="NCBI Taxonomy" id="2590452"/>
    <lineage>
        <taxon>Bacteria</taxon>
        <taxon>Pseudomonadati</taxon>
        <taxon>Pseudomonadota</taxon>
        <taxon>Alphaproteobacteria</taxon>
        <taxon>Hyphomicrobiales</taxon>
        <taxon>Rhizobiaceae</taxon>
        <taxon>Rhizobium/Agrobacterium group</taxon>
        <taxon>Pararhizobium</taxon>
    </lineage>
</organism>
<proteinExistence type="predicted"/>
<dbReference type="Proteomes" id="UP000320314">
    <property type="component" value="Unassembled WGS sequence"/>
</dbReference>
<dbReference type="InterPro" id="IPR013024">
    <property type="entry name" value="GGCT-like"/>
</dbReference>
<dbReference type="InterPro" id="IPR006840">
    <property type="entry name" value="ChaC"/>
</dbReference>
<dbReference type="AlphaFoldDB" id="A0A506U0K3"/>
<dbReference type="GO" id="GO:0006751">
    <property type="term" value="P:glutathione catabolic process"/>
    <property type="evidence" value="ECO:0007669"/>
    <property type="project" value="InterPro"/>
</dbReference>
<dbReference type="Pfam" id="PF04752">
    <property type="entry name" value="ChaC"/>
    <property type="match status" value="1"/>
</dbReference>
<dbReference type="EMBL" id="VHLH01000022">
    <property type="protein sequence ID" value="TPW27300.1"/>
    <property type="molecule type" value="Genomic_DNA"/>
</dbReference>
<dbReference type="Gene3D" id="3.10.490.10">
    <property type="entry name" value="Gamma-glutamyl cyclotransferase-like"/>
    <property type="match status" value="1"/>
</dbReference>
<dbReference type="PANTHER" id="PTHR12192:SF2">
    <property type="entry name" value="GLUTATHIONE-SPECIFIC GAMMA-GLUTAMYLCYCLOTRANSFERASE 2"/>
    <property type="match status" value="1"/>
</dbReference>
<evidence type="ECO:0000313" key="3">
    <source>
        <dbReference type="EMBL" id="TPW27300.1"/>
    </source>
</evidence>
<sequence length="186" mass="20907">MEGTTDFWVFGYGSLMWRPGFDYLEREPARAFGLRRSLCVRSQVHRGTPERPGLVLGLDRGGSCRGLAYRVRGNDHGKVMAYLRARELVTNVYTERIVPIRLERGERVPAVTYVVDRMHGQYAGALSAEAAVEAIHGAVGGSGPNEDYVFNTLEHLHVMRIRDRWLEQVAEGLRLRLDAPQVRAAS</sequence>
<keyword evidence="2" id="KW-0456">Lyase</keyword>
<dbReference type="OrthoDB" id="9795692at2"/>
<dbReference type="SUPFAM" id="SSF110857">
    <property type="entry name" value="Gamma-glutamyl cyclotransferase-like"/>
    <property type="match status" value="1"/>
</dbReference>